<dbReference type="InterPro" id="IPR019775">
    <property type="entry name" value="WD40_repeat_CS"/>
</dbReference>
<keyword evidence="3" id="KW-0677">Repeat</keyword>
<name>A0ABD1D7K3_CULPP</name>
<dbReference type="PROSITE" id="PS51354">
    <property type="entry name" value="GLUTAREDOXIN_2"/>
    <property type="match status" value="1"/>
</dbReference>
<dbReference type="Pfam" id="PF00462">
    <property type="entry name" value="Glutaredoxin"/>
    <property type="match status" value="1"/>
</dbReference>
<keyword evidence="8" id="KW-1185">Reference proteome</keyword>
<dbReference type="PROSITE" id="PS00678">
    <property type="entry name" value="WD_REPEATS_1"/>
    <property type="match status" value="1"/>
</dbReference>
<evidence type="ECO:0000256" key="4">
    <source>
        <dbReference type="ARBA" id="ARBA00035297"/>
    </source>
</evidence>
<dbReference type="AlphaFoldDB" id="A0ABD1D7K3"/>
<evidence type="ECO:0000313" key="7">
    <source>
        <dbReference type="EMBL" id="KAL1395591.1"/>
    </source>
</evidence>
<dbReference type="SMART" id="SM00320">
    <property type="entry name" value="WD40"/>
    <property type="match status" value="3"/>
</dbReference>
<evidence type="ECO:0000256" key="5">
    <source>
        <dbReference type="PROSITE-ProRule" id="PRU00221"/>
    </source>
</evidence>
<reference evidence="7 8" key="1">
    <citation type="submission" date="2024-05" db="EMBL/GenBank/DDBJ databases">
        <title>Culex pipiens pipiens assembly and annotation.</title>
        <authorList>
            <person name="Alout H."/>
            <person name="Durand T."/>
        </authorList>
    </citation>
    <scope>NUCLEOTIDE SEQUENCE [LARGE SCALE GENOMIC DNA]</scope>
    <source>
        <strain evidence="7">HA-2024</strain>
        <tissue evidence="7">Whole body</tissue>
    </source>
</reference>
<dbReference type="InterPro" id="IPR020472">
    <property type="entry name" value="WD40_PAC1"/>
</dbReference>
<dbReference type="FunFam" id="2.130.10.10:FF:000615">
    <property type="entry name" value="Receptor for activated C kinase 1"/>
    <property type="match status" value="1"/>
</dbReference>
<feature type="repeat" description="WD" evidence="5">
    <location>
        <begin position="210"/>
        <end position="251"/>
    </location>
</feature>
<comment type="similarity">
    <text evidence="1">Belongs to the WD repeat G protein beta family. Ribosomal protein RACK1 subfamily.</text>
</comment>
<dbReference type="PROSITE" id="PS50082">
    <property type="entry name" value="WD_REPEATS_2"/>
    <property type="match status" value="2"/>
</dbReference>
<dbReference type="CDD" id="cd00200">
    <property type="entry name" value="WD40"/>
    <property type="match status" value="1"/>
</dbReference>
<comment type="caution">
    <text evidence="7">The sequence shown here is derived from an EMBL/GenBank/DDBJ whole genome shotgun (WGS) entry which is preliminary data.</text>
</comment>
<dbReference type="PROSITE" id="PS50294">
    <property type="entry name" value="WD_REPEATS_REGION"/>
    <property type="match status" value="2"/>
</dbReference>
<evidence type="ECO:0000259" key="6">
    <source>
        <dbReference type="Pfam" id="PF00462"/>
    </source>
</evidence>
<dbReference type="InterPro" id="IPR045223">
    <property type="entry name" value="RACK1-like"/>
</dbReference>
<dbReference type="InterPro" id="IPR002109">
    <property type="entry name" value="Glutaredoxin"/>
</dbReference>
<evidence type="ECO:0000313" key="8">
    <source>
        <dbReference type="Proteomes" id="UP001562425"/>
    </source>
</evidence>
<evidence type="ECO:0000256" key="3">
    <source>
        <dbReference type="ARBA" id="ARBA00022737"/>
    </source>
</evidence>
<feature type="repeat" description="WD" evidence="5">
    <location>
        <begin position="252"/>
        <end position="284"/>
    </location>
</feature>
<evidence type="ECO:0000256" key="2">
    <source>
        <dbReference type="ARBA" id="ARBA00022574"/>
    </source>
</evidence>
<dbReference type="PANTHER" id="PTHR19868">
    <property type="entry name" value="RECEPTOR FOR ACTIVATED PROTEIN KINASE C RACK1"/>
    <property type="match status" value="1"/>
</dbReference>
<protein>
    <recommendedName>
        <fullName evidence="4">Small ribosomal subunit protein RACK1</fullName>
    </recommendedName>
</protein>
<dbReference type="Gene3D" id="2.130.10.10">
    <property type="entry name" value="YVTN repeat-like/Quinoprotein amine dehydrogenase"/>
    <property type="match status" value="1"/>
</dbReference>
<accession>A0ABD1D7K3</accession>
<dbReference type="Pfam" id="PF00400">
    <property type="entry name" value="WD40"/>
    <property type="match status" value="3"/>
</dbReference>
<organism evidence="7 8">
    <name type="scientific">Culex pipiens pipiens</name>
    <name type="common">Northern house mosquito</name>
    <dbReference type="NCBI Taxonomy" id="38569"/>
    <lineage>
        <taxon>Eukaryota</taxon>
        <taxon>Metazoa</taxon>
        <taxon>Ecdysozoa</taxon>
        <taxon>Arthropoda</taxon>
        <taxon>Hexapoda</taxon>
        <taxon>Insecta</taxon>
        <taxon>Pterygota</taxon>
        <taxon>Neoptera</taxon>
        <taxon>Endopterygota</taxon>
        <taxon>Diptera</taxon>
        <taxon>Nematocera</taxon>
        <taxon>Culicoidea</taxon>
        <taxon>Culicidae</taxon>
        <taxon>Culicinae</taxon>
        <taxon>Culicini</taxon>
        <taxon>Culex</taxon>
        <taxon>Culex</taxon>
    </lineage>
</organism>
<dbReference type="SUPFAM" id="SSF50978">
    <property type="entry name" value="WD40 repeat-like"/>
    <property type="match status" value="1"/>
</dbReference>
<dbReference type="SUPFAM" id="SSF52833">
    <property type="entry name" value="Thioredoxin-like"/>
    <property type="match status" value="1"/>
</dbReference>
<dbReference type="Gene3D" id="3.40.30.10">
    <property type="entry name" value="Glutaredoxin"/>
    <property type="match status" value="2"/>
</dbReference>
<keyword evidence="2 5" id="KW-0853">WD repeat</keyword>
<dbReference type="EMBL" id="JBEHCU010007080">
    <property type="protein sequence ID" value="KAL1395591.1"/>
    <property type="molecule type" value="Genomic_DNA"/>
</dbReference>
<sequence>MDQATLTKMRLNEDSLSRRLSGRAAPPQAITTVTSVDQYNKLIRSPALTVALFSADWAEQCQEILAVMTELAKQFSAVQFVDVPAEELKHQIDAVPTVPLEDRLMALINRANDTFDILTDEEVRQDLKTYSDWPIYPHVYVKGVLVGRLDIIKELLAGGELKETLTVPLAFHESCRTITKVLFSAKRKTTLIVWKLTRDDASDGIPQKRLYDHSHFISDVELFSDGNYALSGSWDKTLRLWDLAVGKSTRCFEYHTKDVLSVAFSVDNRQIVSGSRDRTIKLWNTLAECKYTIQEDGHSDWVSCVRFSPNHSKLIKIWNLANCKLKIDHLGHNGYLNSVSPTVPCARPAARNARRSCAI</sequence>
<dbReference type="InterPro" id="IPR015943">
    <property type="entry name" value="WD40/YVTN_repeat-like_dom_sf"/>
</dbReference>
<evidence type="ECO:0000256" key="1">
    <source>
        <dbReference type="ARBA" id="ARBA00007253"/>
    </source>
</evidence>
<dbReference type="Proteomes" id="UP001562425">
    <property type="component" value="Unassembled WGS sequence"/>
</dbReference>
<gene>
    <name evidence="7" type="ORF">pipiens_011138</name>
</gene>
<dbReference type="InterPro" id="IPR001680">
    <property type="entry name" value="WD40_rpt"/>
</dbReference>
<dbReference type="PRINTS" id="PR00320">
    <property type="entry name" value="GPROTEINBRPT"/>
</dbReference>
<feature type="domain" description="Glutaredoxin" evidence="6">
    <location>
        <begin position="113"/>
        <end position="146"/>
    </location>
</feature>
<dbReference type="InterPro" id="IPR036322">
    <property type="entry name" value="WD40_repeat_dom_sf"/>
</dbReference>
<dbReference type="InterPro" id="IPR036249">
    <property type="entry name" value="Thioredoxin-like_sf"/>
</dbReference>
<proteinExistence type="inferred from homology"/>